<dbReference type="HOGENOM" id="CLU_363658_0_0_12"/>
<organism evidence="3 4">
    <name type="scientific">Spirochaeta africana (strain ATCC 700263 / DSM 8902 / Z-7692)</name>
    <dbReference type="NCBI Taxonomy" id="889378"/>
    <lineage>
        <taxon>Bacteria</taxon>
        <taxon>Pseudomonadati</taxon>
        <taxon>Spirochaetota</taxon>
        <taxon>Spirochaetia</taxon>
        <taxon>Spirochaetales</taxon>
        <taxon>Spirochaetaceae</taxon>
        <taxon>Spirochaeta</taxon>
    </lineage>
</organism>
<evidence type="ECO:0000313" key="4">
    <source>
        <dbReference type="Proteomes" id="UP000007383"/>
    </source>
</evidence>
<keyword evidence="2" id="KW-0812">Transmembrane</keyword>
<dbReference type="Proteomes" id="UP000007383">
    <property type="component" value="Chromosome"/>
</dbReference>
<keyword evidence="2" id="KW-1133">Transmembrane helix</keyword>
<dbReference type="STRING" id="889378.Spiaf_0163"/>
<proteinExistence type="predicted"/>
<accession>H9UFH9</accession>
<evidence type="ECO:0000313" key="3">
    <source>
        <dbReference type="EMBL" id="AFG36272.1"/>
    </source>
</evidence>
<feature type="region of interest" description="Disordered" evidence="1">
    <location>
        <begin position="514"/>
        <end position="563"/>
    </location>
</feature>
<name>H9UFH9_SPIAZ</name>
<feature type="compositionally biased region" description="Basic and acidic residues" evidence="1">
    <location>
        <begin position="530"/>
        <end position="543"/>
    </location>
</feature>
<feature type="transmembrane region" description="Helical" evidence="2">
    <location>
        <begin position="571"/>
        <end position="593"/>
    </location>
</feature>
<evidence type="ECO:0000256" key="2">
    <source>
        <dbReference type="SAM" id="Phobius"/>
    </source>
</evidence>
<dbReference type="PATRIC" id="fig|889378.3.peg.166"/>
<feature type="compositionally biased region" description="Low complexity" evidence="1">
    <location>
        <begin position="514"/>
        <end position="525"/>
    </location>
</feature>
<dbReference type="OrthoDB" id="375218at2"/>
<dbReference type="RefSeq" id="WP_014454270.1">
    <property type="nucleotide sequence ID" value="NC_017098.1"/>
</dbReference>
<evidence type="ECO:0000256" key="1">
    <source>
        <dbReference type="SAM" id="MobiDB-lite"/>
    </source>
</evidence>
<dbReference type="EMBL" id="CP003282">
    <property type="protein sequence ID" value="AFG36272.1"/>
    <property type="molecule type" value="Genomic_DNA"/>
</dbReference>
<dbReference type="KEGG" id="sfc:Spiaf_0163"/>
<reference evidence="4" key="1">
    <citation type="journal article" date="2013" name="Stand. Genomic Sci.">
        <title>Complete genome sequence of the halophilic bacterium Spirochaeta africana type strain (Z-7692(T)) from the alkaline Lake Magadi in the East African Rift.</title>
        <authorList>
            <person name="Liolos K."/>
            <person name="Abt B."/>
            <person name="Scheuner C."/>
            <person name="Teshima H."/>
            <person name="Held B."/>
            <person name="Lapidus A."/>
            <person name="Nolan M."/>
            <person name="Lucas S."/>
            <person name="Deshpande S."/>
            <person name="Cheng J.F."/>
            <person name="Tapia R."/>
            <person name="Goodwin L.A."/>
            <person name="Pitluck S."/>
            <person name="Pagani I."/>
            <person name="Ivanova N."/>
            <person name="Mavromatis K."/>
            <person name="Mikhailova N."/>
            <person name="Huntemann M."/>
            <person name="Pati A."/>
            <person name="Chen A."/>
            <person name="Palaniappan K."/>
            <person name="Land M."/>
            <person name="Rohde M."/>
            <person name="Tindall B.J."/>
            <person name="Detter J.C."/>
            <person name="Goker M."/>
            <person name="Bristow J."/>
            <person name="Eisen J.A."/>
            <person name="Markowitz V."/>
            <person name="Hugenholtz P."/>
            <person name="Woyke T."/>
            <person name="Klenk H.P."/>
            <person name="Kyrpides N.C."/>
        </authorList>
    </citation>
    <scope>NUCLEOTIDE SEQUENCE</scope>
    <source>
        <strain evidence="4">ATCC 700263 / DSM 8902 / Z-7692</strain>
    </source>
</reference>
<protein>
    <submittedName>
        <fullName evidence="3">Uncharacterized protein</fullName>
    </submittedName>
</protein>
<dbReference type="AlphaFoldDB" id="H9UFH9"/>
<keyword evidence="2" id="KW-0472">Membrane</keyword>
<sequence length="768" mass="84955">MDEEKNERARNKNRVYVIDRECYVIYMGKADRKYRPFLRIGTSAFIPRDIRRHIGSVVLTDRMTGNYFLEADCLEKPVSHHMHYVGSPDLVDAVRHFIRNEQIADQPLGPPTDVEKEEGGRVVFYGDGNLRAFLDGHRLFDLFESEKRDRHSLYQLQRVHDIVNGLRGAYRAQDLAGTGFVLLPNGAPLLFDNGVLQSVYLDEATVEHTAYAMLPLGLLQRFSGSGRRDAVLNVCKWHKTRTEALEFVLADNAGSADPDSPVGQADALLHLMEQAGVACRNVAGVVLRPDIPGLSCIPQELGLQMHDRLAPPAECVLQPPEGCDWRGAVHPPLLQEVLYRLGTTATAKSLQTAQTALQRIMGKEARDQLKNYAELSEEERRQQIRKISEDADHIVQLTVRLWAWNQRELGQEVADAAMLAGEIETAHRLVRMPLKAAARRQGQGIGIVFMPPDGMSRGVIDACAKGREKIAAALEIPDRQSYFESERARLSATLQDLLASRHVAPVAAPVAPEGAAGRAAGSEASGDQRAAGEGRSGDSRPEGARPVAGSVWDAPSTGPVRRKRERKSRRFLLVAVLLALLGAVLLAGIRLGWLDSIAQRGVAILAPADPAEQPAAASRHPVEDADLPDTVADTAADREADADRDAIVDREAETADETGLPGDAEAAGPRWTIQEVLRVTNWIAYNNGYALIGQDALQSRDPDWIYPDNEFTLPDGSRHRVRQGESMWRIATGFLADMYASSRMEREEFRAFIKNLDYTQTVRQWNEQ</sequence>
<gene>
    <name evidence="3" type="ordered locus">Spiaf_0163</name>
</gene>
<keyword evidence="4" id="KW-1185">Reference proteome</keyword>